<organism evidence="6">
    <name type="scientific">Candidatus Iainarchaeum sp</name>
    <dbReference type="NCBI Taxonomy" id="3101447"/>
    <lineage>
        <taxon>Archaea</taxon>
        <taxon>Candidatus Iainarchaeota</taxon>
        <taxon>Candidatus Iainarchaeia</taxon>
        <taxon>Candidatus Iainarchaeales</taxon>
        <taxon>Candidatus Iainarchaeaceae</taxon>
        <taxon>Candidatus Iainarchaeum</taxon>
    </lineage>
</organism>
<gene>
    <name evidence="6" type="ORF">IPJ89_00375</name>
</gene>
<dbReference type="EMBL" id="CP064981">
    <property type="protein sequence ID" value="QQR92688.1"/>
    <property type="molecule type" value="Genomic_DNA"/>
</dbReference>
<evidence type="ECO:0000256" key="5">
    <source>
        <dbReference type="ARBA" id="ARBA00022932"/>
    </source>
</evidence>
<dbReference type="SUPFAM" id="SSF56672">
    <property type="entry name" value="DNA/RNA polymerases"/>
    <property type="match status" value="1"/>
</dbReference>
<dbReference type="InterPro" id="IPR023211">
    <property type="entry name" value="DNA_pol_palm_dom_sf"/>
</dbReference>
<keyword evidence="5" id="KW-0239">DNA-directed DNA polymerase</keyword>
<keyword evidence="4" id="KW-0548">Nucleotidyltransferase</keyword>
<dbReference type="Proteomes" id="UP000596004">
    <property type="component" value="Chromosome"/>
</dbReference>
<evidence type="ECO:0000313" key="6">
    <source>
        <dbReference type="EMBL" id="QQR92688.1"/>
    </source>
</evidence>
<accession>A0A7T9DJW1</accession>
<evidence type="ECO:0000256" key="4">
    <source>
        <dbReference type="ARBA" id="ARBA00022695"/>
    </source>
</evidence>
<dbReference type="InterPro" id="IPR012337">
    <property type="entry name" value="RNaseH-like_sf"/>
</dbReference>
<evidence type="ECO:0000256" key="1">
    <source>
        <dbReference type="ARBA" id="ARBA00005755"/>
    </source>
</evidence>
<comment type="similarity">
    <text evidence="1">Belongs to the DNA polymerase type-B family.</text>
</comment>
<dbReference type="SUPFAM" id="SSF53098">
    <property type="entry name" value="Ribonuclease H-like"/>
    <property type="match status" value="1"/>
</dbReference>
<dbReference type="GO" id="GO:0000166">
    <property type="term" value="F:nucleotide binding"/>
    <property type="evidence" value="ECO:0007669"/>
    <property type="project" value="InterPro"/>
</dbReference>
<reference evidence="6" key="1">
    <citation type="submission" date="2020-11" db="EMBL/GenBank/DDBJ databases">
        <title>Connecting structure to function with the recovery of over 1000 high-quality activated sludge metagenome-assembled genomes encoding full-length rRNA genes using long-read sequencing.</title>
        <authorList>
            <person name="Singleton C.M."/>
            <person name="Petriglieri F."/>
            <person name="Kristensen J.M."/>
            <person name="Kirkegaard R.H."/>
            <person name="Michaelsen T.Y."/>
            <person name="Andersen M.H."/>
            <person name="Karst S.M."/>
            <person name="Dueholm M.S."/>
            <person name="Nielsen P.H."/>
            <person name="Albertsen M."/>
        </authorList>
    </citation>
    <scope>NUCLEOTIDE SEQUENCE</scope>
    <source>
        <strain evidence="6">Fred_18-Q3-R57-64_BAT3C.431</strain>
    </source>
</reference>
<dbReference type="InterPro" id="IPR006172">
    <property type="entry name" value="DNA-dir_DNA_pol_B"/>
</dbReference>
<sequence>MTQKIAVRILSNKKNNEKQEYIPKIVSPYQGVLVFDCETTTDAVQNLKFGSYQYRVNDIIQDIGIFYNPTEVTAEELNYLQTASSQKLIQLYTREQFVAKLADYALKIRALCIGHNLVFDISRLCVGTGYCRGAYNSGFSLKLSENKSIPRIKTTRINERKVLLRFGKALDGTNFGGHFLDTQTLASALLDTKHISLNALAKELGIDEQKLEVEKHGMITPHYIDYNLNDVMLTYLVFAELKKKYEEYGLSLPITKVISGASIGKAFLRKMGIKSFLEQNKTFPMEVLGQCMSAYFGGRCEVKMRKTPVRTTVLDFTSMYPTVCHLMNLQRFMLAKRIDTQKINVQKLLEELTPEKLFDPKTWPSLLILCKIKPNKDCLPVRSDYGGKTLNVGVNYFTSSESFYYWLPDLVYSKFITGKTSVIEEALEFVPVDVQETVKPISVFDVEFNPLKHDFIHNLVLQRNKLKKVNPVQAQGLKILANATSYGIFVELNPEKEPSPLTVYSRKVFETNSIHEQAGEFFNPIVGGLIVSGSRLLLGMIEVELAKIGKTHYACDTDSMFVPPETADYLQEKFQPLSPYQGHIYLHEKQADQTPIYLLKKEYENVWFYGVSSKRYVLFEKKGTKLKILDQKGKKGYKLHGLGYILNPFGKDPDWHKQFWEDGLKLHYNQLSEQDIIAKYGQYYCISQLTVSSWDAYRRFRYFNKGKPFREQIKPFNFMLLGFGQQNDVKPLAPYTKNYQAIVHEPFIDYKTGKTLIGIEYWQNLADVFFNYFNHPEAKMDGTVGLLRLKYVTSDLTAYIGKEGRDIDTQIMRKSPITAVIPQKDLHTYVCMLTKEEAKQLHISRATFYRLKKNPEKLSVAIIQKLLH</sequence>
<evidence type="ECO:0000256" key="3">
    <source>
        <dbReference type="ARBA" id="ARBA00022679"/>
    </source>
</evidence>
<dbReference type="Gene3D" id="3.90.1600.10">
    <property type="entry name" value="Palm domain of DNA polymerase"/>
    <property type="match status" value="1"/>
</dbReference>
<evidence type="ECO:0000256" key="2">
    <source>
        <dbReference type="ARBA" id="ARBA00012417"/>
    </source>
</evidence>
<name>A0A7T9DJW1_9ARCH</name>
<dbReference type="GO" id="GO:0003676">
    <property type="term" value="F:nucleic acid binding"/>
    <property type="evidence" value="ECO:0007669"/>
    <property type="project" value="InterPro"/>
</dbReference>
<dbReference type="GO" id="GO:0003887">
    <property type="term" value="F:DNA-directed DNA polymerase activity"/>
    <property type="evidence" value="ECO:0007669"/>
    <property type="project" value="UniProtKB-KW"/>
</dbReference>
<dbReference type="AlphaFoldDB" id="A0A7T9DJW1"/>
<protein>
    <recommendedName>
        <fullName evidence="2">DNA-directed DNA polymerase</fullName>
        <ecNumber evidence="2">2.7.7.7</ecNumber>
    </recommendedName>
</protein>
<dbReference type="InterPro" id="IPR043502">
    <property type="entry name" value="DNA/RNA_pol_sf"/>
</dbReference>
<proteinExistence type="inferred from homology"/>
<dbReference type="SMART" id="SM00486">
    <property type="entry name" value="POLBc"/>
    <property type="match status" value="1"/>
</dbReference>
<dbReference type="EC" id="2.7.7.7" evidence="2"/>
<keyword evidence="3" id="KW-0808">Transferase</keyword>